<proteinExistence type="predicted"/>
<organism evidence="1 2">
    <name type="scientific">Bacillus phage Shbh1</name>
    <dbReference type="NCBI Taxonomy" id="1796992"/>
    <lineage>
        <taxon>Viruses</taxon>
        <taxon>Duplodnaviria</taxon>
        <taxon>Heunggongvirae</taxon>
        <taxon>Uroviricota</taxon>
        <taxon>Caudoviricetes</taxon>
        <taxon>Herelleviridae</taxon>
        <taxon>Bastillevirinae</taxon>
        <taxon>Shalavirus</taxon>
        <taxon>Shalavirus Shbh1</taxon>
    </lineage>
</organism>
<dbReference type="KEGG" id="vg:28799504"/>
<accession>A0A142F1G2</accession>
<evidence type="ECO:0000313" key="1">
    <source>
        <dbReference type="EMBL" id="AMQ66619.1"/>
    </source>
</evidence>
<dbReference type="GeneID" id="28799504"/>
<keyword evidence="2" id="KW-1185">Reference proteome</keyword>
<sequence>MKFIYVPQLSDKQIEYTFEDEKIIVHLDGYTDTFDFTGLPDGRLELIDEESGKLLIETSLPINPIIGAWKEDGILHLKLLNYINDEATEEERFPSWQEVN</sequence>
<reference evidence="1 2" key="1">
    <citation type="submission" date="2016-01" db="EMBL/GenBank/DDBJ databases">
        <title>Isolation and characterization of bacteriophages from East Africa Rift Valley soda lakes.</title>
        <authorList>
            <person name="van Zyl L.J."/>
            <person name="Nemavhulani S."/>
            <person name="Cowan D.A."/>
            <person name="Trindade M.I."/>
        </authorList>
    </citation>
    <scope>NUCLEOTIDE SEQUENCE [LARGE SCALE GENOMIC DNA]</scope>
</reference>
<dbReference type="EMBL" id="KU640380">
    <property type="protein sequence ID" value="AMQ66619.1"/>
    <property type="molecule type" value="Genomic_DNA"/>
</dbReference>
<protein>
    <submittedName>
        <fullName evidence="1">Uncharacterized protein</fullName>
    </submittedName>
</protein>
<name>A0A142F1G2_9CAUD</name>
<dbReference type="Proteomes" id="UP000201588">
    <property type="component" value="Segment"/>
</dbReference>
<dbReference type="RefSeq" id="YP_009275309.1">
    <property type="nucleotide sequence ID" value="NC_030925.1"/>
</dbReference>
<evidence type="ECO:0000313" key="2">
    <source>
        <dbReference type="Proteomes" id="UP000201588"/>
    </source>
</evidence>